<evidence type="ECO:0000313" key="4">
    <source>
        <dbReference type="Proteomes" id="UP000425178"/>
    </source>
</evidence>
<keyword evidence="2" id="KW-0472">Membrane</keyword>
<accession>A0A6B8VW02</accession>
<gene>
    <name evidence="3" type="ORF">CETAM_11405</name>
</gene>
<evidence type="ECO:0000313" key="3">
    <source>
        <dbReference type="EMBL" id="QGU05514.1"/>
    </source>
</evidence>
<feature type="region of interest" description="Disordered" evidence="1">
    <location>
        <begin position="262"/>
        <end position="281"/>
    </location>
</feature>
<reference evidence="3 4" key="1">
    <citation type="journal article" date="2021" name="Int. J. Syst. Evol. Microbiol.">
        <title>Classification of three corynebacterial strains isolated from a small paddock in North Rhine-Westphalia: proposal of &lt;i&gt;Corynebacterium kalinowskii&lt;/i&gt; sp. nov., &lt;i&gt;Corynebacterium comes&lt;/i&gt; sp. nov. and &lt;i&gt;Corynebacterium occultum&lt;/i&gt; sp. nov.</title>
        <authorList>
            <person name="Schaffert L."/>
            <person name="Ruwe M."/>
            <person name="Milse J."/>
            <person name="Hanuschka K."/>
            <person name="Ortseifen V."/>
            <person name="Droste J."/>
            <person name="Brandt D."/>
            <person name="Schl L."/>
            <person name="Kutter Y."/>
            <person name="Vinke S."/>
            <person name="Vieh P."/>
            <person name="Jacob L."/>
            <person name="L N.C."/>
            <person name="Schulte-Berndt E."/>
            <person name="Hain C."/>
            <person name="Linder M."/>
            <person name="Schmidt P."/>
            <person name="Wollenschl L."/>
            <person name="Luttermann T."/>
            <person name="Thieme E."/>
            <person name="Hassa J."/>
            <person name="Haak M."/>
            <person name="Wittchen M."/>
            <person name="Mentz A."/>
            <person name="Persicke M."/>
            <person name="Busche T."/>
            <person name="R C."/>
        </authorList>
    </citation>
    <scope>NUCLEOTIDE SEQUENCE [LARGE SCALE GENOMIC DNA]</scope>
    <source>
        <strain evidence="3 4">2019</strain>
    </source>
</reference>
<feature type="transmembrane region" description="Helical" evidence="2">
    <location>
        <begin position="233"/>
        <end position="256"/>
    </location>
</feature>
<proteinExistence type="predicted"/>
<feature type="compositionally biased region" description="Low complexity" evidence="1">
    <location>
        <begin position="272"/>
        <end position="281"/>
    </location>
</feature>
<evidence type="ECO:0000256" key="1">
    <source>
        <dbReference type="SAM" id="MobiDB-lite"/>
    </source>
</evidence>
<feature type="transmembrane region" description="Helical" evidence="2">
    <location>
        <begin position="314"/>
        <end position="340"/>
    </location>
</feature>
<evidence type="ECO:0000256" key="2">
    <source>
        <dbReference type="SAM" id="Phobius"/>
    </source>
</evidence>
<dbReference type="Pfam" id="PF14333">
    <property type="entry name" value="DUF4389"/>
    <property type="match status" value="2"/>
</dbReference>
<keyword evidence="4" id="KW-1185">Reference proteome</keyword>
<dbReference type="AlphaFoldDB" id="A0A6B8VW02"/>
<name>A0A6B8VW02_9CORY</name>
<dbReference type="InterPro" id="IPR025498">
    <property type="entry name" value="DUF4389"/>
</dbReference>
<evidence type="ECO:0008006" key="5">
    <source>
        <dbReference type="Google" id="ProtNLM"/>
    </source>
</evidence>
<feature type="compositionally biased region" description="Low complexity" evidence="1">
    <location>
        <begin position="513"/>
        <end position="524"/>
    </location>
</feature>
<feature type="transmembrane region" description="Helical" evidence="2">
    <location>
        <begin position="26"/>
        <end position="50"/>
    </location>
</feature>
<feature type="transmembrane region" description="Helical" evidence="2">
    <location>
        <begin position="406"/>
        <end position="431"/>
    </location>
</feature>
<keyword evidence="2" id="KW-1133">Transmembrane helix</keyword>
<feature type="region of interest" description="Disordered" evidence="1">
    <location>
        <begin position="508"/>
        <end position="532"/>
    </location>
</feature>
<sequence>MDSSPTYPTESTPLRERPARMRPLNWVLLVLGVLLTAFGLGLTIGAAVLMGAESAQQDGRYLSGDPERFQSTGHALTTASMVIDPGEAGLSGAPPLEDLASIQVRATPVVPDQPIFLGIAETADISDYLDNVPHGVLGDMSWTDGGQRSGQWSWTQDADGDLRETAGNQSPAPPAEQDFWAVSATGTGTQEITFDLQAGQWTLVVMNADATRPVWIDLQPGARTELLGFVNPGMLIAGLIGLLLGIPLLLLGSAGLGRDIDQVPPRRRGGPEEMPAEGAEWGGDSPAAHPLSFTGHLDEKLSRGLWLIKWLLAIPHYIVLALLWFALVVTTIAAGFTILFTGRYPRPWFSFSVGVLRWNWRAGFYAYSALGTDRYPPFTLARADYPAELDVDYPDRLSRGLVLVKWWLLAIPHLLIVGILTGSGGAVMMGADRNNNGWSMSLLGLLVLIAAVILLFTGRYRHDIFALIIGLNRWVYRVSTYVLLLRDDYPPFRLDQGPTDTRAHLAHRGAEVTPGTSGYSGSAAPGPPAPPA</sequence>
<dbReference type="KEGG" id="ccoe:CETAM_11405"/>
<dbReference type="Proteomes" id="UP000425178">
    <property type="component" value="Chromosome"/>
</dbReference>
<keyword evidence="2" id="KW-0812">Transmembrane</keyword>
<protein>
    <recommendedName>
        <fullName evidence="5">DUF4389 domain-containing protein</fullName>
    </recommendedName>
</protein>
<feature type="transmembrane region" description="Helical" evidence="2">
    <location>
        <begin position="437"/>
        <end position="457"/>
    </location>
</feature>
<organism evidence="3 4">
    <name type="scientific">Corynebacterium comes</name>
    <dbReference type="NCBI Taxonomy" id="2675218"/>
    <lineage>
        <taxon>Bacteria</taxon>
        <taxon>Bacillati</taxon>
        <taxon>Actinomycetota</taxon>
        <taxon>Actinomycetes</taxon>
        <taxon>Mycobacteriales</taxon>
        <taxon>Corynebacteriaceae</taxon>
        <taxon>Corynebacterium</taxon>
    </lineage>
</organism>
<dbReference type="EMBL" id="CP046453">
    <property type="protein sequence ID" value="QGU05514.1"/>
    <property type="molecule type" value="Genomic_DNA"/>
</dbReference>